<dbReference type="InterPro" id="IPR002110">
    <property type="entry name" value="Ankyrin_rpt"/>
</dbReference>
<feature type="repeat" description="ANK" evidence="3">
    <location>
        <begin position="120"/>
        <end position="152"/>
    </location>
</feature>
<evidence type="ECO:0000313" key="6">
    <source>
        <dbReference type="Proteomes" id="UP001178507"/>
    </source>
</evidence>
<dbReference type="PANTHER" id="PTHR24198:SF165">
    <property type="entry name" value="ANKYRIN REPEAT-CONTAINING PROTEIN-RELATED"/>
    <property type="match status" value="1"/>
</dbReference>
<dbReference type="Proteomes" id="UP001178507">
    <property type="component" value="Unassembled WGS sequence"/>
</dbReference>
<comment type="caution">
    <text evidence="5">The sequence shown here is derived from an EMBL/GenBank/DDBJ whole genome shotgun (WGS) entry which is preliminary data.</text>
</comment>
<feature type="compositionally biased region" description="Acidic residues" evidence="4">
    <location>
        <begin position="248"/>
        <end position="257"/>
    </location>
</feature>
<keyword evidence="2 3" id="KW-0040">ANK repeat</keyword>
<name>A0AA36NB24_9DINO</name>
<dbReference type="InterPro" id="IPR036770">
    <property type="entry name" value="Ankyrin_rpt-contain_sf"/>
</dbReference>
<evidence type="ECO:0000256" key="2">
    <source>
        <dbReference type="ARBA" id="ARBA00023043"/>
    </source>
</evidence>
<dbReference type="PROSITE" id="PS50088">
    <property type="entry name" value="ANK_REPEAT"/>
    <property type="match status" value="2"/>
</dbReference>
<keyword evidence="1" id="KW-0677">Repeat</keyword>
<accession>A0AA36NB24</accession>
<dbReference type="SMART" id="SM00248">
    <property type="entry name" value="ANK"/>
    <property type="match status" value="5"/>
</dbReference>
<dbReference type="PANTHER" id="PTHR24198">
    <property type="entry name" value="ANKYRIN REPEAT AND PROTEIN KINASE DOMAIN-CONTAINING PROTEIN"/>
    <property type="match status" value="1"/>
</dbReference>
<dbReference type="EMBL" id="CAUJNA010003249">
    <property type="protein sequence ID" value="CAJ1396966.1"/>
    <property type="molecule type" value="Genomic_DNA"/>
</dbReference>
<evidence type="ECO:0000313" key="5">
    <source>
        <dbReference type="EMBL" id="CAJ1396966.1"/>
    </source>
</evidence>
<dbReference type="PROSITE" id="PS50297">
    <property type="entry name" value="ANK_REP_REGION"/>
    <property type="match status" value="2"/>
</dbReference>
<evidence type="ECO:0000256" key="4">
    <source>
        <dbReference type="SAM" id="MobiDB-lite"/>
    </source>
</evidence>
<dbReference type="Pfam" id="PF12796">
    <property type="entry name" value="Ank_2"/>
    <property type="match status" value="2"/>
</dbReference>
<sequence>MLGVSPEAVQEALQVADAAAEVCELEDPGDLPELIALAEKEAFRATLRSLPATPKEFHQAVKDGDVELVKWFLDKQQANPSIMDPETGIPPLVMACKVGDMAMCELLLDRGADIDVRSADGTSSLHWACHSRTFRIVKLLLSHRANPRFQDKRGHDALVKLVRRDFKGPAETCAVSWHRQPGQCLAGPKQSDGHMSIEEAKVAAENTDCVGFSVHGMDGTEWESATTPFYVSFHGPGRGVVKPAAPEVAEEDAEEEPPSPKAKVETAQKISEEEEAADMVWSHTDPDWTAFLKVKNDPAHDVSALLAAGADPCAEDLEGLTALQHHLLSSPGRGSVECVAALLRGGADVNHRDTGHRGTTPFIIAIQSKRADLVKMMMTSAWPMADVDCKAPDGTCALALAKSLGAREIANMLRKAGASDWADAEIRLGSRQGPPFIPGRKSGHSGARGSAPASYQLINAFSYADLLQGQAKKFINGFNAEHLSLGLLSGYLELRNLALNPEPLDELLLGSDLPFVVKAGTLSSAKLQLSLMQGELEIVVDGLSLVLAPACKWLSREEVYQHRTNEMERLEFVHMRSQTQRRTLEREMFRKLFSDYLSRIRIVVKDVHVRLEIEGEMCDTFPGPPLAVGLLMNSCDVAPVAADDRASVEDPHKSELLLAETVQLKGLCLYQESAGSSKVHVPWEVYQSTRSCELGIFQDISQSEFIQSMSWTKKSHAALPTEKQLMPATDVSIKVDLKSQALYTDCHVENCLTLEVVVCLQNPSRLRFTASIVEGMRWLVRRTLDFQMWPFLHALHGKPATGKGRWHVLRSFIALKRRIQSNAYSLNDAVRMRINCKEYIRLYKKKFNGPQSAFQWRRALPPLTAEDATTLGLIELSYPADKLVNFRMMAQTEMKTETSMNSFADEGTLGDIKRSPRSQLSWQVRELTPMEQLHLHGQHGFGTNIFRGLPPPPSNLKVRIDVVAPVGLWWVCNLGADEQSWAVAVDLARQPVRLLLVDSISDNSVFATLEAPRAQQKDRPLALLLGRSEAAFRQGSPGRSASGQDAGHGGTGREEWCSLLEFDGTVCCWGQVKTVPVSASHSPWDIFASFSCGQGLRRKKDTSFGRVTPLEELLGRSVPMCSTDSGNSEDACLRLNLPLRLPSGQEGPFVGLLKWSLAGNAPARSGLASLAGLARSGYDLAALRLHTSLPPLQLQGLSQDSPLRLPGFDAACHLENGGLVDGFVIGLHNLYNFANLLVAMPVAKKPQAANSVPASAQRRPSPAVQPLSLQPLEQAPPMLVTVGAMLAAGAVVLAGGRQMSEEPSDQPSPELVNVAEEHGLTGMVHTDEPSDPMAGITLIPTLFQPQVAAGPSGIGIFSEEGCQAKEALWI</sequence>
<proteinExistence type="predicted"/>
<feature type="region of interest" description="Disordered" evidence="4">
    <location>
        <begin position="242"/>
        <end position="263"/>
    </location>
</feature>
<keyword evidence="6" id="KW-1185">Reference proteome</keyword>
<feature type="repeat" description="ANK" evidence="3">
    <location>
        <begin position="87"/>
        <end position="119"/>
    </location>
</feature>
<evidence type="ECO:0000256" key="3">
    <source>
        <dbReference type="PROSITE-ProRule" id="PRU00023"/>
    </source>
</evidence>
<evidence type="ECO:0000256" key="1">
    <source>
        <dbReference type="ARBA" id="ARBA00022737"/>
    </source>
</evidence>
<gene>
    <name evidence="5" type="ORF">EVOR1521_LOCUS21085</name>
</gene>
<protein>
    <submittedName>
        <fullName evidence="5">Uncharacterized protein</fullName>
    </submittedName>
</protein>
<organism evidence="5 6">
    <name type="scientific">Effrenium voratum</name>
    <dbReference type="NCBI Taxonomy" id="2562239"/>
    <lineage>
        <taxon>Eukaryota</taxon>
        <taxon>Sar</taxon>
        <taxon>Alveolata</taxon>
        <taxon>Dinophyceae</taxon>
        <taxon>Suessiales</taxon>
        <taxon>Symbiodiniaceae</taxon>
        <taxon>Effrenium</taxon>
    </lineage>
</organism>
<dbReference type="Gene3D" id="1.25.40.20">
    <property type="entry name" value="Ankyrin repeat-containing domain"/>
    <property type="match status" value="2"/>
</dbReference>
<dbReference type="SUPFAM" id="SSF48403">
    <property type="entry name" value="Ankyrin repeat"/>
    <property type="match status" value="1"/>
</dbReference>
<reference evidence="5" key="1">
    <citation type="submission" date="2023-08" db="EMBL/GenBank/DDBJ databases">
        <authorList>
            <person name="Chen Y."/>
            <person name="Shah S."/>
            <person name="Dougan E. K."/>
            <person name="Thang M."/>
            <person name="Chan C."/>
        </authorList>
    </citation>
    <scope>NUCLEOTIDE SEQUENCE</scope>
</reference>